<proteinExistence type="predicted"/>
<dbReference type="Proteomes" id="UP000276133">
    <property type="component" value="Unassembled WGS sequence"/>
</dbReference>
<keyword evidence="2" id="KW-1185">Reference proteome</keyword>
<reference evidence="1 2" key="1">
    <citation type="journal article" date="2018" name="Sci. Rep.">
        <title>Genomic signatures of local adaptation to the degree of environmental predictability in rotifers.</title>
        <authorList>
            <person name="Franch-Gras L."/>
            <person name="Hahn C."/>
            <person name="Garcia-Roger E.M."/>
            <person name="Carmona M.J."/>
            <person name="Serra M."/>
            <person name="Gomez A."/>
        </authorList>
    </citation>
    <scope>NUCLEOTIDE SEQUENCE [LARGE SCALE GENOMIC DNA]</scope>
    <source>
        <strain evidence="1">HYR1</strain>
    </source>
</reference>
<sequence>MYAYRNRLIYLCHESSMIRCRNYVNLRKKKEIVRVGYSLYLDSKPLLYSSTSLTECVNKNWCHFKNLMASQKIQVIQNSVSNRLFELSERYVRAGLSHSVPLVVRLVEEYRDGFESRYIEYPTPLSYLTSIALAWYR</sequence>
<dbReference type="EMBL" id="REGN01001524">
    <property type="protein sequence ID" value="RNA34102.1"/>
    <property type="molecule type" value="Genomic_DNA"/>
</dbReference>
<comment type="caution">
    <text evidence="1">The sequence shown here is derived from an EMBL/GenBank/DDBJ whole genome shotgun (WGS) entry which is preliminary data.</text>
</comment>
<protein>
    <submittedName>
        <fullName evidence="1">Uncharacterized protein</fullName>
    </submittedName>
</protein>
<evidence type="ECO:0000313" key="1">
    <source>
        <dbReference type="EMBL" id="RNA34102.1"/>
    </source>
</evidence>
<dbReference type="AlphaFoldDB" id="A0A3M7SEA0"/>
<gene>
    <name evidence="1" type="ORF">BpHYR1_009866</name>
</gene>
<evidence type="ECO:0000313" key="2">
    <source>
        <dbReference type="Proteomes" id="UP000276133"/>
    </source>
</evidence>
<accession>A0A3M7SEA0</accession>
<name>A0A3M7SEA0_BRAPC</name>
<organism evidence="1 2">
    <name type="scientific">Brachionus plicatilis</name>
    <name type="common">Marine rotifer</name>
    <name type="synonym">Brachionus muelleri</name>
    <dbReference type="NCBI Taxonomy" id="10195"/>
    <lineage>
        <taxon>Eukaryota</taxon>
        <taxon>Metazoa</taxon>
        <taxon>Spiralia</taxon>
        <taxon>Gnathifera</taxon>
        <taxon>Rotifera</taxon>
        <taxon>Eurotatoria</taxon>
        <taxon>Monogononta</taxon>
        <taxon>Pseudotrocha</taxon>
        <taxon>Ploima</taxon>
        <taxon>Brachionidae</taxon>
        <taxon>Brachionus</taxon>
    </lineage>
</organism>